<dbReference type="InterPro" id="IPR036388">
    <property type="entry name" value="WH-like_DNA-bd_sf"/>
</dbReference>
<dbReference type="InterPro" id="IPR049326">
    <property type="entry name" value="Rhodopsin_dom_fungi"/>
</dbReference>
<evidence type="ECO:0000256" key="1">
    <source>
        <dbReference type="ARBA" id="ARBA00022603"/>
    </source>
</evidence>
<dbReference type="PANTHER" id="PTHR43712:SF12">
    <property type="entry name" value="STERIGMATOCYSTIN 8-O-METHYLTRANSFERASE"/>
    <property type="match status" value="1"/>
</dbReference>
<feature type="transmembrane region" description="Helical" evidence="4">
    <location>
        <begin position="13"/>
        <end position="34"/>
    </location>
</feature>
<keyword evidence="1 8" id="KW-0489">Methyltransferase</keyword>
<dbReference type="InterPro" id="IPR012967">
    <property type="entry name" value="COMT_dimerisation"/>
</dbReference>
<keyword evidence="2 8" id="KW-0808">Transferase</keyword>
<keyword evidence="9" id="KW-1185">Reference proteome</keyword>
<dbReference type="PANTHER" id="PTHR43712">
    <property type="entry name" value="PUTATIVE (AFU_ORTHOLOGUE AFUA_4G14580)-RELATED"/>
    <property type="match status" value="1"/>
</dbReference>
<keyword evidence="4" id="KW-0472">Membrane</keyword>
<reference evidence="8 9" key="1">
    <citation type="submission" date="2015-04" db="EMBL/GenBank/DDBJ databases">
        <authorList>
            <person name="Syromyatnikov M.Y."/>
            <person name="Popov V.N."/>
        </authorList>
    </citation>
    <scope>NUCLEOTIDE SEQUENCE [LARGE SCALE GENOMIC DNA]</scope>
    <source>
        <strain evidence="8">WF-38-12</strain>
    </source>
</reference>
<dbReference type="OrthoDB" id="4216238at2759"/>
<dbReference type="PROSITE" id="PS51683">
    <property type="entry name" value="SAM_OMT_II"/>
    <property type="match status" value="1"/>
</dbReference>
<keyword evidence="4" id="KW-0812">Transmembrane</keyword>
<feature type="transmembrane region" description="Helical" evidence="4">
    <location>
        <begin position="167"/>
        <end position="189"/>
    </location>
</feature>
<evidence type="ECO:0000259" key="7">
    <source>
        <dbReference type="Pfam" id="PF20684"/>
    </source>
</evidence>
<dbReference type="GO" id="GO:0032259">
    <property type="term" value="P:methylation"/>
    <property type="evidence" value="ECO:0007669"/>
    <property type="project" value="UniProtKB-KW"/>
</dbReference>
<keyword evidence="4" id="KW-1133">Transmembrane helix</keyword>
<dbReference type="InterPro" id="IPR001077">
    <property type="entry name" value="COMT_C"/>
</dbReference>
<dbReference type="SUPFAM" id="SSF46785">
    <property type="entry name" value="Winged helix' DNA-binding domain"/>
    <property type="match status" value="1"/>
</dbReference>
<dbReference type="Pfam" id="PF08100">
    <property type="entry name" value="Dimerisation"/>
    <property type="match status" value="1"/>
</dbReference>
<dbReference type="InterPro" id="IPR016461">
    <property type="entry name" value="COMT-like"/>
</dbReference>
<evidence type="ECO:0000313" key="8">
    <source>
        <dbReference type="EMBL" id="CRG82695.1"/>
    </source>
</evidence>
<evidence type="ECO:0000259" key="5">
    <source>
        <dbReference type="Pfam" id="PF00891"/>
    </source>
</evidence>
<evidence type="ECO:0000256" key="2">
    <source>
        <dbReference type="ARBA" id="ARBA00022679"/>
    </source>
</evidence>
<evidence type="ECO:0000313" key="9">
    <source>
        <dbReference type="Proteomes" id="UP000054383"/>
    </source>
</evidence>
<dbReference type="Gene3D" id="1.10.10.10">
    <property type="entry name" value="Winged helix-like DNA-binding domain superfamily/Winged helix DNA-binding domain"/>
    <property type="match status" value="1"/>
</dbReference>
<dbReference type="SUPFAM" id="SSF53335">
    <property type="entry name" value="S-adenosyl-L-methionine-dependent methyltransferases"/>
    <property type="match status" value="1"/>
</dbReference>
<name>A0A0U1LI73_TALIS</name>
<dbReference type="GO" id="GO:0008171">
    <property type="term" value="F:O-methyltransferase activity"/>
    <property type="evidence" value="ECO:0007669"/>
    <property type="project" value="InterPro"/>
</dbReference>
<feature type="domain" description="Rhodopsin" evidence="7">
    <location>
        <begin position="30"/>
        <end position="263"/>
    </location>
</feature>
<protein>
    <submittedName>
        <fullName evidence="8">Sterigmatocystin 8-O-methyltransferase</fullName>
    </submittedName>
</protein>
<feature type="domain" description="O-methyltransferase C-terminal" evidence="5">
    <location>
        <begin position="628"/>
        <end position="775"/>
    </location>
</feature>
<evidence type="ECO:0000259" key="6">
    <source>
        <dbReference type="Pfam" id="PF08100"/>
    </source>
</evidence>
<proteinExistence type="predicted"/>
<feature type="transmembrane region" description="Helical" evidence="4">
    <location>
        <begin position="46"/>
        <end position="70"/>
    </location>
</feature>
<dbReference type="Pfam" id="PF00891">
    <property type="entry name" value="Methyltransf_2"/>
    <property type="match status" value="1"/>
</dbReference>
<dbReference type="Proteomes" id="UP000054383">
    <property type="component" value="Unassembled WGS sequence"/>
</dbReference>
<evidence type="ECO:0000256" key="4">
    <source>
        <dbReference type="SAM" id="Phobius"/>
    </source>
</evidence>
<sequence>MSVNLKDNQQSEILQVTIALSVVADIAVVLRLVSRKLKGNYALDDLLAVIGLVISWGCLGLGIYMVKIGVGKHTQLASPQDQQNFFKALMAYEIVYFATLAATKLSILTFYTRLFPTRPFRIAARVMTAVVIAWFIATTLVSIFSCNPVQAFWTHQPGSTCIVSEHFYIANAIPNIVTDAIILALPIRMVWKLHTSKWERVALTFIFLLGSFVVVASIIRLSQLHQVSSPDFMWGFNNTVIWSSVEPSVAVISACLPTMRPLAEFILPRRWRTRSRGYKGSSQLRSYTHGTADFVPKSSQLDEMDRGDTENRRLNSCWVDTYSSNAVPLNTVGKSHFNSTAKGPSADSQDIHVETNINVSASSIRSLSKVHSLSHPTQKGLISMSQQRIVQLAATISENVSKIDSYLKANGFADISFDIDTPFESKYPEEISALRTAVLDANTELSDLLLGPKEIFVEYQYNYFVCMRALYQYKIPNAFPVGQEATFAEIARKTNCGEVVVRRILRYAITNRIFKEVRKGVIVHTATSKALVEDEKFRDYVGMRCEEMWQAELNTIPAMLKWPDSQDPAETGFSLANNSTETMYRIMGQDPARAQRFSNAMAFRLTGPSLQLRYLVEGGPWHSLPPGGTVVDVGGSHGFAMVAIAEKFPSLRFIVQDLPPTIAARRPIPDKYHDYVSFMEHDFFTPQPIKNANVYLFRWIFHNWADIHCIRILKNLVPALGPNSKVVVSEICLPEPNTMPARQERKLRAMDVAMMTLQNAQERDKDEWISLFKRADERFIFDGVTQPEGSDLAVIVFSWKDIAN</sequence>
<keyword evidence="3" id="KW-0949">S-adenosyl-L-methionine</keyword>
<dbReference type="InterPro" id="IPR029063">
    <property type="entry name" value="SAM-dependent_MTases_sf"/>
</dbReference>
<dbReference type="EMBL" id="CVMT01000001">
    <property type="protein sequence ID" value="CRG82695.1"/>
    <property type="molecule type" value="Genomic_DNA"/>
</dbReference>
<feature type="transmembrane region" description="Helical" evidence="4">
    <location>
        <begin position="123"/>
        <end position="144"/>
    </location>
</feature>
<feature type="domain" description="O-methyltransferase dimerisation" evidence="6">
    <location>
        <begin position="465"/>
        <end position="533"/>
    </location>
</feature>
<feature type="transmembrane region" description="Helical" evidence="4">
    <location>
        <begin position="201"/>
        <end position="219"/>
    </location>
</feature>
<organism evidence="8 9">
    <name type="scientific">Talaromyces islandicus</name>
    <name type="common">Penicillium islandicum</name>
    <dbReference type="NCBI Taxonomy" id="28573"/>
    <lineage>
        <taxon>Eukaryota</taxon>
        <taxon>Fungi</taxon>
        <taxon>Dikarya</taxon>
        <taxon>Ascomycota</taxon>
        <taxon>Pezizomycotina</taxon>
        <taxon>Eurotiomycetes</taxon>
        <taxon>Eurotiomycetidae</taxon>
        <taxon>Eurotiales</taxon>
        <taxon>Trichocomaceae</taxon>
        <taxon>Talaromyces</taxon>
        <taxon>Talaromyces sect. Islandici</taxon>
    </lineage>
</organism>
<dbReference type="Pfam" id="PF20684">
    <property type="entry name" value="Fung_rhodopsin"/>
    <property type="match status" value="1"/>
</dbReference>
<evidence type="ECO:0000256" key="3">
    <source>
        <dbReference type="ARBA" id="ARBA00022691"/>
    </source>
</evidence>
<dbReference type="InterPro" id="IPR036390">
    <property type="entry name" value="WH_DNA-bd_sf"/>
</dbReference>
<gene>
    <name evidence="8" type="ORF">PISL3812_00039</name>
</gene>
<feature type="transmembrane region" description="Helical" evidence="4">
    <location>
        <begin position="90"/>
        <end position="111"/>
    </location>
</feature>
<dbReference type="Gene3D" id="3.40.50.150">
    <property type="entry name" value="Vaccinia Virus protein VP39"/>
    <property type="match status" value="1"/>
</dbReference>
<accession>A0A0U1LI73</accession>
<dbReference type="AlphaFoldDB" id="A0A0U1LI73"/>